<evidence type="ECO:0000313" key="2">
    <source>
        <dbReference type="EMBL" id="CBQ70474.1"/>
    </source>
</evidence>
<gene>
    <name evidence="2" type="ORF">sr12370</name>
</gene>
<dbReference type="eggNOG" id="KOG1216">
    <property type="taxonomic scope" value="Eukaryota"/>
</dbReference>
<dbReference type="EMBL" id="FQ311441">
    <property type="protein sequence ID" value="CBQ70474.1"/>
    <property type="molecule type" value="Genomic_DNA"/>
</dbReference>
<dbReference type="AlphaFoldDB" id="E6ZTB7"/>
<feature type="compositionally biased region" description="Polar residues" evidence="1">
    <location>
        <begin position="468"/>
        <end position="481"/>
    </location>
</feature>
<feature type="compositionally biased region" description="Low complexity" evidence="1">
    <location>
        <begin position="642"/>
        <end position="656"/>
    </location>
</feature>
<keyword evidence="3" id="KW-1185">Reference proteome</keyword>
<dbReference type="HOGENOM" id="CLU_336188_0_0_1"/>
<feature type="compositionally biased region" description="Low complexity" evidence="1">
    <location>
        <begin position="683"/>
        <end position="710"/>
    </location>
</feature>
<feature type="compositionally biased region" description="Low complexity" evidence="1">
    <location>
        <begin position="205"/>
        <end position="229"/>
    </location>
</feature>
<sequence>MTLDGAPEDAALVPLPDSPDGSLVQMMPTEAEAAAAATIGSSDAGTLPSSSAGTIKDDLLADSLALSSASSLQSPERKRVVSTETKPMSPEKAALAAMFDSIKMPPPASPSKSPRKASGSSILSSPSKQLTRETAPSLFTKTTSPSASPSKVGSTDSAASRPYSRDSPLRRPVIISSSSSPGKGLRAAEIGTKNASTPLSPPPASSSDGGRPPRMRPSMLASSSSPSAKLSDLTLNLDTTGTQEFLFNQDASFLAAAANTAADVTIDDSFDVSRAKARIKSSSALSSAAAATTRRSSPAKFGGYRAKPRCSMVPEDDVAEIKPSAPGRRSNALGLKGLGIGKVVKNAAGDDTIELNLTGSFIGNASIIGGNLMDESGEASLLFGNNSFSISQSQSPRKGAEQGAMQPKSQQARRGSSDDDDDDDDEEQDFERDAKNMQKWASEAARKAQLGRQLPDKTPMRGVPSARTGMSTVTRTSTAPSTITKPVSRIAPRTSLVTPTPGSRLLQPRVSTVATVKPEPALSRSGSASSGLSSHETPNEPASEAKTPMRSRRKSTFTSTRPPVSGPARRRESLAAAAVVQAHPIPPLPSLGPATPGRTRTASTPSTTASSSPGMKTPTAAARTLAKPRASLTGRTSGVLPTPRASAPATAGSAAVGAIPRPRASLTSSTTTALARASVALTRTPSARTATARSASLATPTARTATSRSAIPVDAHPSSAAVGTGMRKSASQPHGLDGSSVEVSETPTAAARPRTLVPRASMSRIGSATRASALTTPSTSTAARVPPATHADGMLAESTANSGLVTPVVAGASKIGVPATARRPSLTARVGVGAASGGGGFGFKPRTSAVYVGAAARASALVLDGEDKEN</sequence>
<dbReference type="Proteomes" id="UP000008867">
    <property type="component" value="Chromosome 2"/>
</dbReference>
<evidence type="ECO:0000256" key="1">
    <source>
        <dbReference type="SAM" id="MobiDB-lite"/>
    </source>
</evidence>
<dbReference type="VEuPathDB" id="FungiDB:sr12370"/>
<accession>E6ZTB7</accession>
<feature type="region of interest" description="Disordered" evidence="1">
    <location>
        <begin position="67"/>
        <end position="229"/>
    </location>
</feature>
<organism evidence="2 3">
    <name type="scientific">Sporisorium reilianum (strain SRZ2)</name>
    <name type="common">Maize head smut fungus</name>
    <dbReference type="NCBI Taxonomy" id="999809"/>
    <lineage>
        <taxon>Eukaryota</taxon>
        <taxon>Fungi</taxon>
        <taxon>Dikarya</taxon>
        <taxon>Basidiomycota</taxon>
        <taxon>Ustilaginomycotina</taxon>
        <taxon>Ustilaginomycetes</taxon>
        <taxon>Ustilaginales</taxon>
        <taxon>Ustilaginaceae</taxon>
        <taxon>Sporisorium</taxon>
    </lineage>
</organism>
<evidence type="ECO:0000313" key="3">
    <source>
        <dbReference type="Proteomes" id="UP000008867"/>
    </source>
</evidence>
<feature type="region of interest" description="Disordered" evidence="1">
    <location>
        <begin position="390"/>
        <end position="481"/>
    </location>
</feature>
<feature type="compositionally biased region" description="Low complexity" evidence="1">
    <location>
        <begin position="110"/>
        <end position="121"/>
    </location>
</feature>
<feature type="region of interest" description="Disordered" evidence="1">
    <location>
        <begin position="1"/>
        <end position="54"/>
    </location>
</feature>
<feature type="compositionally biased region" description="Low complexity" evidence="1">
    <location>
        <begin position="521"/>
        <end position="534"/>
    </location>
</feature>
<feature type="region of interest" description="Disordered" evidence="1">
    <location>
        <begin position="683"/>
        <end position="786"/>
    </location>
</feature>
<feature type="compositionally biased region" description="Polar residues" evidence="1">
    <location>
        <begin position="39"/>
        <end position="53"/>
    </location>
</feature>
<feature type="compositionally biased region" description="Acidic residues" evidence="1">
    <location>
        <begin position="418"/>
        <end position="430"/>
    </location>
</feature>
<feature type="region of interest" description="Disordered" evidence="1">
    <location>
        <begin position="512"/>
        <end position="656"/>
    </location>
</feature>
<dbReference type="OrthoDB" id="2555144at2759"/>
<feature type="compositionally biased region" description="Low complexity" evidence="1">
    <location>
        <begin position="593"/>
        <end position="614"/>
    </location>
</feature>
<feature type="compositionally biased region" description="Low complexity" evidence="1">
    <location>
        <begin position="767"/>
        <end position="783"/>
    </location>
</feature>
<feature type="compositionally biased region" description="Polar residues" evidence="1">
    <location>
        <begin position="122"/>
        <end position="139"/>
    </location>
</feature>
<protein>
    <submittedName>
        <fullName evidence="2">Uncharacterized protein</fullName>
    </submittedName>
</protein>
<proteinExistence type="predicted"/>
<name>E6ZTB7_SPORE</name>
<feature type="compositionally biased region" description="Low complexity" evidence="1">
    <location>
        <begin position="140"/>
        <end position="151"/>
    </location>
</feature>
<reference evidence="2 3" key="1">
    <citation type="journal article" date="2010" name="Science">
        <title>Pathogenicity determinants in smut fungi revealed by genome comparison.</title>
        <authorList>
            <person name="Schirawski J."/>
            <person name="Mannhaupt G."/>
            <person name="Muench K."/>
            <person name="Brefort T."/>
            <person name="Schipper K."/>
            <person name="Doehlemann G."/>
            <person name="Di Stasio M."/>
            <person name="Roessel N."/>
            <person name="Mendoza-Mendoza A."/>
            <person name="Pester D."/>
            <person name="Mueller O."/>
            <person name="Winterberg B."/>
            <person name="Meyer E."/>
            <person name="Ghareeb H."/>
            <person name="Wollenberg T."/>
            <person name="Muensterkoetter M."/>
            <person name="Wong P."/>
            <person name="Walter M."/>
            <person name="Stukenbrock E."/>
            <person name="Gueldener U."/>
            <person name="Kahmann R."/>
        </authorList>
    </citation>
    <scope>NUCLEOTIDE SEQUENCE [LARGE SCALE GENOMIC DNA]</scope>
    <source>
        <strain evidence="3">SRZ2</strain>
    </source>
</reference>